<dbReference type="Proteomes" id="UP000243719">
    <property type="component" value="Unassembled WGS sequence"/>
</dbReference>
<protein>
    <submittedName>
        <fullName evidence="1">Uncharacterized protein</fullName>
    </submittedName>
</protein>
<dbReference type="STRING" id="1770053.SAMN05216551_107153"/>
<gene>
    <name evidence="1" type="ORF">SAMN05216551_107153</name>
</gene>
<dbReference type="EMBL" id="FNLO01000007">
    <property type="protein sequence ID" value="SDV49208.1"/>
    <property type="molecule type" value="Genomic_DNA"/>
</dbReference>
<dbReference type="RefSeq" id="WP_170845144.1">
    <property type="nucleotide sequence ID" value="NZ_FNLO01000007.1"/>
</dbReference>
<proteinExistence type="predicted"/>
<sequence length="58" mass="6245">MCAAQDAAKSITIDIDLGDQQIHVDIDSELLHLSDDKAGFLIGEFAAFLNDHFGQAQA</sequence>
<evidence type="ECO:0000313" key="2">
    <source>
        <dbReference type="Proteomes" id="UP000243719"/>
    </source>
</evidence>
<evidence type="ECO:0000313" key="1">
    <source>
        <dbReference type="EMBL" id="SDV49208.1"/>
    </source>
</evidence>
<organism evidence="1 2">
    <name type="scientific">Chitinasiproducens palmae</name>
    <dbReference type="NCBI Taxonomy" id="1770053"/>
    <lineage>
        <taxon>Bacteria</taxon>
        <taxon>Pseudomonadati</taxon>
        <taxon>Pseudomonadota</taxon>
        <taxon>Betaproteobacteria</taxon>
        <taxon>Burkholderiales</taxon>
        <taxon>Burkholderiaceae</taxon>
        <taxon>Chitinasiproducens</taxon>
    </lineage>
</organism>
<dbReference type="AlphaFoldDB" id="A0A1H2PRT8"/>
<reference evidence="2" key="1">
    <citation type="submission" date="2016-09" db="EMBL/GenBank/DDBJ databases">
        <authorList>
            <person name="Varghese N."/>
            <person name="Submissions S."/>
        </authorList>
    </citation>
    <scope>NUCLEOTIDE SEQUENCE [LARGE SCALE GENOMIC DNA]</scope>
    <source>
        <strain evidence="2">JS23</strain>
    </source>
</reference>
<keyword evidence="2" id="KW-1185">Reference proteome</keyword>
<name>A0A1H2PRT8_9BURK</name>
<accession>A0A1H2PRT8</accession>